<protein>
    <submittedName>
        <fullName evidence="4">SNF1-related protein kinase regulatory subunit beta-2</fullName>
    </submittedName>
</protein>
<feature type="domain" description="Association with the SNF1 complex (ASC)" evidence="3">
    <location>
        <begin position="179"/>
        <end position="269"/>
    </location>
</feature>
<comment type="caution">
    <text evidence="4">The sequence shown here is derived from an EMBL/GenBank/DDBJ whole genome shotgun (WGS) entry which is preliminary data.</text>
</comment>
<dbReference type="SMART" id="SM01010">
    <property type="entry name" value="AMPKBI"/>
    <property type="match status" value="1"/>
</dbReference>
<dbReference type="InterPro" id="IPR032640">
    <property type="entry name" value="AMPK1_CBM"/>
</dbReference>
<accession>A0A314YXM6</accession>
<dbReference type="OrthoDB" id="531008at2759"/>
<dbReference type="InterPro" id="IPR006828">
    <property type="entry name" value="ASC_dom"/>
</dbReference>
<evidence type="ECO:0000313" key="4">
    <source>
        <dbReference type="EMBL" id="PQQ11250.1"/>
    </source>
</evidence>
<feature type="compositionally biased region" description="Basic and acidic residues" evidence="2">
    <location>
        <begin position="1"/>
        <end position="10"/>
    </location>
</feature>
<sequence length="271" mass="29411">MGNVNGREDGGGSPSAAEEESGGGSVQEGHAHGRGVSGGGDGSSELMGQSPPHSPRATHSPLMFTPQVPVVPLQRPDNTYQTTHGCKLQGLKTCADVAVEGSWDNWKTRMALQRSGKDFTIMKVLPSGVYQYRFIVDGQWRFSPDLPLAQDDAGNSYNLLDLQDYVPEDIGSISGFEPPQSPDSSYNNLQLGSEDFAKEPPLVPPHLQMTLLNATSSYMEMPPPLSRPQHVVLNHLYMQRGKSGPSVVALGTTERFIAKYVTVVLYKSLQR</sequence>
<evidence type="ECO:0000256" key="1">
    <source>
        <dbReference type="ARBA" id="ARBA00010926"/>
    </source>
</evidence>
<comment type="similarity">
    <text evidence="1">Belongs to the 5'-AMP-activated protein kinase beta subunit family.</text>
</comment>
<dbReference type="STRING" id="2094558.A0A314YXM6"/>
<dbReference type="SUPFAM" id="SSF160219">
    <property type="entry name" value="AMPKBI-like"/>
    <property type="match status" value="1"/>
</dbReference>
<dbReference type="InterPro" id="IPR037256">
    <property type="entry name" value="ASC_dom_sf"/>
</dbReference>
<dbReference type="Gene3D" id="6.20.250.60">
    <property type="match status" value="1"/>
</dbReference>
<evidence type="ECO:0000259" key="3">
    <source>
        <dbReference type="SMART" id="SM01010"/>
    </source>
</evidence>
<name>A0A314YXM6_PRUYE</name>
<dbReference type="Pfam" id="PF04739">
    <property type="entry name" value="AMPKBI"/>
    <property type="match status" value="1"/>
</dbReference>
<evidence type="ECO:0000313" key="5">
    <source>
        <dbReference type="Proteomes" id="UP000250321"/>
    </source>
</evidence>
<dbReference type="Pfam" id="PF16561">
    <property type="entry name" value="AMPK1_CBM"/>
    <property type="match status" value="1"/>
</dbReference>
<dbReference type="Gene3D" id="2.60.40.10">
    <property type="entry name" value="Immunoglobulins"/>
    <property type="match status" value="1"/>
</dbReference>
<dbReference type="PANTHER" id="PTHR46316:SF2">
    <property type="entry name" value="SNF1-RELATED PROTEIN KINASE REGULATORY SUBUNIT BETA-2"/>
    <property type="match status" value="1"/>
</dbReference>
<proteinExistence type="inferred from homology"/>
<evidence type="ECO:0000256" key="2">
    <source>
        <dbReference type="SAM" id="MobiDB-lite"/>
    </source>
</evidence>
<dbReference type="PANTHER" id="PTHR46316">
    <property type="entry name" value="SNF1-RELATED PROTEIN KINASE REGULATORY SUBUNIT BETA-1"/>
    <property type="match status" value="1"/>
</dbReference>
<dbReference type="InterPro" id="IPR043554">
    <property type="entry name" value="KINB"/>
</dbReference>
<gene>
    <name evidence="4" type="ORF">Pyn_06287</name>
</gene>
<dbReference type="AlphaFoldDB" id="A0A314YXM6"/>
<feature type="region of interest" description="Disordered" evidence="2">
    <location>
        <begin position="1"/>
        <end position="62"/>
    </location>
</feature>
<organism evidence="4 5">
    <name type="scientific">Prunus yedoensis var. nudiflora</name>
    <dbReference type="NCBI Taxonomy" id="2094558"/>
    <lineage>
        <taxon>Eukaryota</taxon>
        <taxon>Viridiplantae</taxon>
        <taxon>Streptophyta</taxon>
        <taxon>Embryophyta</taxon>
        <taxon>Tracheophyta</taxon>
        <taxon>Spermatophyta</taxon>
        <taxon>Magnoliopsida</taxon>
        <taxon>eudicotyledons</taxon>
        <taxon>Gunneridae</taxon>
        <taxon>Pentapetalae</taxon>
        <taxon>rosids</taxon>
        <taxon>fabids</taxon>
        <taxon>Rosales</taxon>
        <taxon>Rosaceae</taxon>
        <taxon>Amygdaloideae</taxon>
        <taxon>Amygdaleae</taxon>
        <taxon>Prunus</taxon>
    </lineage>
</organism>
<dbReference type="InterPro" id="IPR013783">
    <property type="entry name" value="Ig-like_fold"/>
</dbReference>
<dbReference type="GO" id="GO:0009507">
    <property type="term" value="C:chloroplast"/>
    <property type="evidence" value="ECO:0007669"/>
    <property type="project" value="UniProtKB-ARBA"/>
</dbReference>
<dbReference type="SUPFAM" id="SSF81296">
    <property type="entry name" value="E set domains"/>
    <property type="match status" value="1"/>
</dbReference>
<dbReference type="CDD" id="cd02859">
    <property type="entry name" value="E_set_AMPKbeta_like_N"/>
    <property type="match status" value="1"/>
</dbReference>
<keyword evidence="5" id="KW-1185">Reference proteome</keyword>
<dbReference type="InterPro" id="IPR014756">
    <property type="entry name" value="Ig_E-set"/>
</dbReference>
<reference evidence="4 5" key="1">
    <citation type="submission" date="2018-02" db="EMBL/GenBank/DDBJ databases">
        <title>Draft genome of wild Prunus yedoensis var. nudiflora.</title>
        <authorList>
            <person name="Baek S."/>
            <person name="Kim J.-H."/>
            <person name="Choi K."/>
            <person name="Kim G.-B."/>
            <person name="Cho A."/>
            <person name="Jang H."/>
            <person name="Shin C.-H."/>
            <person name="Yu H.-J."/>
            <person name="Mun J.-H."/>
        </authorList>
    </citation>
    <scope>NUCLEOTIDE SEQUENCE [LARGE SCALE GENOMIC DNA]</scope>
    <source>
        <strain evidence="5">cv. Jeju island</strain>
        <tissue evidence="4">Leaf</tissue>
    </source>
</reference>
<dbReference type="EMBL" id="PJQY01000406">
    <property type="protein sequence ID" value="PQQ11250.1"/>
    <property type="molecule type" value="Genomic_DNA"/>
</dbReference>
<dbReference type="Proteomes" id="UP000250321">
    <property type="component" value="Unassembled WGS sequence"/>
</dbReference>